<name>A0ABQ7XK76_BRANA</name>
<evidence type="ECO:0000256" key="1">
    <source>
        <dbReference type="SAM" id="MobiDB-lite"/>
    </source>
</evidence>
<protein>
    <submittedName>
        <fullName evidence="2">Uncharacterized protein</fullName>
    </submittedName>
</protein>
<organism evidence="2 3">
    <name type="scientific">Brassica napus</name>
    <name type="common">Rape</name>
    <dbReference type="NCBI Taxonomy" id="3708"/>
    <lineage>
        <taxon>Eukaryota</taxon>
        <taxon>Viridiplantae</taxon>
        <taxon>Streptophyta</taxon>
        <taxon>Embryophyta</taxon>
        <taxon>Tracheophyta</taxon>
        <taxon>Spermatophyta</taxon>
        <taxon>Magnoliopsida</taxon>
        <taxon>eudicotyledons</taxon>
        <taxon>Gunneridae</taxon>
        <taxon>Pentapetalae</taxon>
        <taxon>rosids</taxon>
        <taxon>malvids</taxon>
        <taxon>Brassicales</taxon>
        <taxon>Brassicaceae</taxon>
        <taxon>Brassiceae</taxon>
        <taxon>Brassica</taxon>
    </lineage>
</organism>
<reference evidence="2 3" key="1">
    <citation type="submission" date="2021-05" db="EMBL/GenBank/DDBJ databases">
        <title>Genome Assembly of Synthetic Allotetraploid Brassica napus Reveals Homoeologous Exchanges between Subgenomes.</title>
        <authorList>
            <person name="Davis J.T."/>
        </authorList>
    </citation>
    <scope>NUCLEOTIDE SEQUENCE [LARGE SCALE GENOMIC DNA]</scope>
    <source>
        <strain evidence="3">cv. Da-Ae</strain>
        <tissue evidence="2">Seedling</tissue>
    </source>
</reference>
<dbReference type="PANTHER" id="PTHR47032">
    <property type="entry name" value="UDP-D-XYLOSE:L-FUCOSE ALPHA-1,3-D-XYLOSYLTRANSFERASE-RELATED"/>
    <property type="match status" value="1"/>
</dbReference>
<accession>A0ABQ7XK76</accession>
<gene>
    <name evidence="2" type="ORF">HID58_084055</name>
</gene>
<sequence>MSIIQPLDHSHDLPPPDQPWSKLKKANDQPALNWTLNKTAHQMDLYLLSQAAFPTGGLYFKNETWVKETKGKACDNNTITTFWGLTRRSNVSGTMVYV</sequence>
<comment type="caution">
    <text evidence="2">The sequence shown here is derived from an EMBL/GenBank/DDBJ whole genome shotgun (WGS) entry which is preliminary data.</text>
</comment>
<dbReference type="PANTHER" id="PTHR47032:SF1">
    <property type="entry name" value="UDP-D-XYLOSE:L-FUCOSE ALPHA-1,3-D-XYLOSYLTRANSFERASE-RELATED"/>
    <property type="match status" value="1"/>
</dbReference>
<proteinExistence type="predicted"/>
<dbReference type="EMBL" id="JAGKQM010000019">
    <property type="protein sequence ID" value="KAH0855794.1"/>
    <property type="molecule type" value="Genomic_DNA"/>
</dbReference>
<evidence type="ECO:0000313" key="3">
    <source>
        <dbReference type="Proteomes" id="UP000824890"/>
    </source>
</evidence>
<dbReference type="Proteomes" id="UP000824890">
    <property type="component" value="Unassembled WGS sequence"/>
</dbReference>
<keyword evidence="3" id="KW-1185">Reference proteome</keyword>
<evidence type="ECO:0000313" key="2">
    <source>
        <dbReference type="EMBL" id="KAH0855794.1"/>
    </source>
</evidence>
<dbReference type="InterPro" id="IPR052636">
    <property type="entry name" value="UDP-D-xylose:L-fucose_XylT"/>
</dbReference>
<feature type="region of interest" description="Disordered" evidence="1">
    <location>
        <begin position="1"/>
        <end position="24"/>
    </location>
</feature>